<gene>
    <name evidence="4" type="ORF">CC85DRAFT_302392</name>
</gene>
<evidence type="ECO:0000313" key="4">
    <source>
        <dbReference type="EMBL" id="KLT42362.1"/>
    </source>
</evidence>
<dbReference type="Gene3D" id="3.40.630.30">
    <property type="match status" value="1"/>
</dbReference>
<dbReference type="Pfam" id="PF00583">
    <property type="entry name" value="Acetyltransf_1"/>
    <property type="match status" value="1"/>
</dbReference>
<dbReference type="OrthoDB" id="2744543at2759"/>
<proteinExistence type="predicted"/>
<dbReference type="GeneID" id="28985981"/>
<dbReference type="PANTHER" id="PTHR43877">
    <property type="entry name" value="AMINOALKYLPHOSPHONATE N-ACETYLTRANSFERASE-RELATED-RELATED"/>
    <property type="match status" value="1"/>
</dbReference>
<evidence type="ECO:0000256" key="1">
    <source>
        <dbReference type="ARBA" id="ARBA00022679"/>
    </source>
</evidence>
<dbReference type="InterPro" id="IPR000182">
    <property type="entry name" value="GNAT_dom"/>
</dbReference>
<dbReference type="AlphaFoldDB" id="A0A0J0XMP2"/>
<dbReference type="InterPro" id="IPR050832">
    <property type="entry name" value="Bact_Acetyltransf"/>
</dbReference>
<name>A0A0J0XMP2_9TREE</name>
<dbReference type="GO" id="GO:0016747">
    <property type="term" value="F:acyltransferase activity, transferring groups other than amino-acyl groups"/>
    <property type="evidence" value="ECO:0007669"/>
    <property type="project" value="InterPro"/>
</dbReference>
<keyword evidence="5" id="KW-1185">Reference proteome</keyword>
<dbReference type="PROSITE" id="PS51186">
    <property type="entry name" value="GNAT"/>
    <property type="match status" value="1"/>
</dbReference>
<dbReference type="STRING" id="879819.A0A0J0XMP2"/>
<feature type="domain" description="N-acetyltransferase" evidence="3">
    <location>
        <begin position="3"/>
        <end position="171"/>
    </location>
</feature>
<dbReference type="RefSeq" id="XP_018278853.1">
    <property type="nucleotide sequence ID" value="XM_018425378.1"/>
</dbReference>
<keyword evidence="1 4" id="KW-0808">Transferase</keyword>
<dbReference type="CDD" id="cd04301">
    <property type="entry name" value="NAT_SF"/>
    <property type="match status" value="1"/>
</dbReference>
<organism evidence="4 5">
    <name type="scientific">Cutaneotrichosporon oleaginosum</name>
    <dbReference type="NCBI Taxonomy" id="879819"/>
    <lineage>
        <taxon>Eukaryota</taxon>
        <taxon>Fungi</taxon>
        <taxon>Dikarya</taxon>
        <taxon>Basidiomycota</taxon>
        <taxon>Agaricomycotina</taxon>
        <taxon>Tremellomycetes</taxon>
        <taxon>Trichosporonales</taxon>
        <taxon>Trichosporonaceae</taxon>
        <taxon>Cutaneotrichosporon</taxon>
    </lineage>
</organism>
<evidence type="ECO:0000259" key="3">
    <source>
        <dbReference type="PROSITE" id="PS51186"/>
    </source>
</evidence>
<reference evidence="4 5" key="1">
    <citation type="submission" date="2015-03" db="EMBL/GenBank/DDBJ databases">
        <title>Genomics and transcriptomics of the oil-accumulating basidiomycete yeast T. oleaginosus allow insights into substrate utilization and the diverse evolutionary trajectories of mating systems in fungi.</title>
        <authorList>
            <consortium name="DOE Joint Genome Institute"/>
            <person name="Kourist R."/>
            <person name="Kracht O."/>
            <person name="Bracharz F."/>
            <person name="Lipzen A."/>
            <person name="Nolan M."/>
            <person name="Ohm R."/>
            <person name="Grigoriev I."/>
            <person name="Sun S."/>
            <person name="Heitman J."/>
            <person name="Bruck T."/>
            <person name="Nowrousian M."/>
        </authorList>
    </citation>
    <scope>NUCLEOTIDE SEQUENCE [LARGE SCALE GENOMIC DNA]</scope>
    <source>
        <strain evidence="4 5">IBC0246</strain>
    </source>
</reference>
<dbReference type="SUPFAM" id="SSF55729">
    <property type="entry name" value="Acyl-CoA N-acyltransferases (Nat)"/>
    <property type="match status" value="1"/>
</dbReference>
<keyword evidence="2 4" id="KW-0012">Acyltransferase</keyword>
<accession>A0A0J0XMP2</accession>
<evidence type="ECO:0000313" key="5">
    <source>
        <dbReference type="Proteomes" id="UP000053611"/>
    </source>
</evidence>
<dbReference type="EMBL" id="KQ087206">
    <property type="protein sequence ID" value="KLT42362.1"/>
    <property type="molecule type" value="Genomic_DNA"/>
</dbReference>
<dbReference type="Proteomes" id="UP000053611">
    <property type="component" value="Unassembled WGS sequence"/>
</dbReference>
<evidence type="ECO:0000256" key="2">
    <source>
        <dbReference type="ARBA" id="ARBA00023315"/>
    </source>
</evidence>
<protein>
    <submittedName>
        <fullName evidence="4">Acyl-CoA N-acyltransferase</fullName>
    </submittedName>
</protein>
<dbReference type="InterPro" id="IPR016181">
    <property type="entry name" value="Acyl_CoA_acyltransferase"/>
</dbReference>
<sequence length="182" mass="19772">MAPTIRPATDADMAHLQHIEDAADTLFLAAFRPETWHTAEDARTRMAAGGWVLVAGEAGEAGVSTAAGAVVGFVHVLDHLGTRTRTAHIEALAVHPAHGRRGVGRALVCAAIAEARRRGYRRITLRTYADVPWNAPFYASCGFEEVTEPGAFYAACEERERAAGLMRYGRRITMARDVEVED</sequence>